<dbReference type="InterPro" id="IPR000592">
    <property type="entry name" value="Ribosomal_eS27"/>
</dbReference>
<name>A0A4D6MXN8_VIGUN</name>
<dbReference type="Gene3D" id="3.30.160.60">
    <property type="entry name" value="Classic Zinc Finger"/>
    <property type="match status" value="1"/>
</dbReference>
<dbReference type="GO" id="GO:1990904">
    <property type="term" value="C:ribonucleoprotein complex"/>
    <property type="evidence" value="ECO:0007669"/>
    <property type="project" value="UniProtKB-KW"/>
</dbReference>
<evidence type="ECO:0000259" key="7">
    <source>
        <dbReference type="PROSITE" id="PS50157"/>
    </source>
</evidence>
<evidence type="ECO:0000313" key="9">
    <source>
        <dbReference type="Proteomes" id="UP000501690"/>
    </source>
</evidence>
<feature type="domain" description="C2H2-type" evidence="7">
    <location>
        <begin position="160"/>
        <end position="187"/>
    </location>
</feature>
<dbReference type="SUPFAM" id="SSF57829">
    <property type="entry name" value="Zn-binding ribosomal proteins"/>
    <property type="match status" value="1"/>
</dbReference>
<organism evidence="8 9">
    <name type="scientific">Vigna unguiculata</name>
    <name type="common">Cowpea</name>
    <dbReference type="NCBI Taxonomy" id="3917"/>
    <lineage>
        <taxon>Eukaryota</taxon>
        <taxon>Viridiplantae</taxon>
        <taxon>Streptophyta</taxon>
        <taxon>Embryophyta</taxon>
        <taxon>Tracheophyta</taxon>
        <taxon>Spermatophyta</taxon>
        <taxon>Magnoliopsida</taxon>
        <taxon>eudicotyledons</taxon>
        <taxon>Gunneridae</taxon>
        <taxon>Pentapetalae</taxon>
        <taxon>rosids</taxon>
        <taxon>fabids</taxon>
        <taxon>Fabales</taxon>
        <taxon>Fabaceae</taxon>
        <taxon>Papilionoideae</taxon>
        <taxon>50 kb inversion clade</taxon>
        <taxon>NPAAA clade</taxon>
        <taxon>indigoferoid/millettioid clade</taxon>
        <taxon>Phaseoleae</taxon>
        <taxon>Vigna</taxon>
    </lineage>
</organism>
<dbReference type="PROSITE" id="PS00028">
    <property type="entry name" value="ZINC_FINGER_C2H2_1"/>
    <property type="match status" value="1"/>
</dbReference>
<dbReference type="PROSITE" id="PS50157">
    <property type="entry name" value="ZINC_FINGER_C2H2_2"/>
    <property type="match status" value="1"/>
</dbReference>
<dbReference type="Pfam" id="PF13912">
    <property type="entry name" value="zf-C2H2_6"/>
    <property type="match status" value="1"/>
</dbReference>
<dbReference type="GO" id="GO:0008270">
    <property type="term" value="F:zinc ion binding"/>
    <property type="evidence" value="ECO:0007669"/>
    <property type="project" value="UniProtKB-KW"/>
</dbReference>
<evidence type="ECO:0000313" key="8">
    <source>
        <dbReference type="EMBL" id="QCE05464.1"/>
    </source>
</evidence>
<dbReference type="GO" id="GO:0003735">
    <property type="term" value="F:structural constituent of ribosome"/>
    <property type="evidence" value="ECO:0007669"/>
    <property type="project" value="InterPro"/>
</dbReference>
<dbReference type="GO" id="GO:0006412">
    <property type="term" value="P:translation"/>
    <property type="evidence" value="ECO:0007669"/>
    <property type="project" value="InterPro"/>
</dbReference>
<dbReference type="GO" id="GO:0005840">
    <property type="term" value="C:ribosome"/>
    <property type="evidence" value="ECO:0007669"/>
    <property type="project" value="UniProtKB-KW"/>
</dbReference>
<dbReference type="PANTHER" id="PTHR11594">
    <property type="entry name" value="40S RIBOSOMAL PROTEIN S27"/>
    <property type="match status" value="1"/>
</dbReference>
<dbReference type="InterPro" id="IPR036236">
    <property type="entry name" value="Znf_C2H2_sf"/>
</dbReference>
<dbReference type="PROSITE" id="PS01168">
    <property type="entry name" value="RIBOSOMAL_S27E"/>
    <property type="match status" value="1"/>
</dbReference>
<keyword evidence="5 6" id="KW-0863">Zinc-finger</keyword>
<dbReference type="Pfam" id="PF01667">
    <property type="entry name" value="Ribosomal_S27e"/>
    <property type="match status" value="1"/>
</dbReference>
<dbReference type="InterPro" id="IPR023407">
    <property type="entry name" value="Ribosomal_eS27_Zn-bd_dom_sf"/>
</dbReference>
<evidence type="ECO:0000256" key="4">
    <source>
        <dbReference type="ARBA" id="ARBA00023274"/>
    </source>
</evidence>
<evidence type="ECO:0000256" key="2">
    <source>
        <dbReference type="ARBA" id="ARBA00022833"/>
    </source>
</evidence>
<evidence type="ECO:0000256" key="6">
    <source>
        <dbReference type="RuleBase" id="RU000671"/>
    </source>
</evidence>
<dbReference type="Proteomes" id="UP000501690">
    <property type="component" value="Linkage Group LG9"/>
</dbReference>
<dbReference type="InterPro" id="IPR013087">
    <property type="entry name" value="Znf_C2H2_type"/>
</dbReference>
<accession>A0A4D6MXN8</accession>
<dbReference type="HAMAP" id="MF_00371">
    <property type="entry name" value="Ribosomal_eS27"/>
    <property type="match status" value="1"/>
</dbReference>
<dbReference type="EMBL" id="CP039353">
    <property type="protein sequence ID" value="QCE05464.1"/>
    <property type="molecule type" value="Genomic_DNA"/>
</dbReference>
<dbReference type="Gene3D" id="2.20.25.100">
    <property type="entry name" value="Zn-binding ribosomal proteins"/>
    <property type="match status" value="1"/>
</dbReference>
<sequence length="323" mass="36276">MVLQNDIDLLNPPAELEKRKHKLKRLVQSPNSFFMDVKCQGCFNITTVFSHSQTVVVCGNCQTVLCQPTGGRARLTEDEFFVRGDESRKLKRKIDEASSSEIVDSELLLSMSLGNNKMVGEPSSMSIYKSLKNSMDSPNSSPKPVENPNHQLIVPKQRQFSCKFCNKKFPSSQALGGHQNAHRRERVLSRIDREIDMGTFGLGVHMYPYSTMAHQHPFRGPIPFYYEPNMHPMTQMSTMPWPLVPSYGNQGLHNTSTSGQRFGMTNLGGISVETPQSVYQRGLGFGFEHNQVHSFNPTNGATMARPSLGSLMRNQYNIGNQPF</sequence>
<gene>
    <name evidence="8" type="ORF">DEO72_LG9g467</name>
</gene>
<proteinExistence type="inferred from homology"/>
<keyword evidence="6" id="KW-0479">Metal-binding</keyword>
<reference evidence="8 9" key="1">
    <citation type="submission" date="2019-04" db="EMBL/GenBank/DDBJ databases">
        <title>An improved genome assembly and genetic linkage map for asparagus bean, Vigna unguiculata ssp. sesquipedialis.</title>
        <authorList>
            <person name="Xia Q."/>
            <person name="Zhang R."/>
            <person name="Dong Y."/>
        </authorList>
    </citation>
    <scope>NUCLEOTIDE SEQUENCE [LARGE SCALE GENOMIC DNA]</scope>
    <source>
        <tissue evidence="8">Leaf</tissue>
    </source>
</reference>
<dbReference type="AlphaFoldDB" id="A0A4D6MXN8"/>
<dbReference type="InterPro" id="IPR011332">
    <property type="entry name" value="Ribosomal_zn-bd"/>
</dbReference>
<evidence type="ECO:0000256" key="5">
    <source>
        <dbReference type="PROSITE-ProRule" id="PRU00042"/>
    </source>
</evidence>
<keyword evidence="4 6" id="KW-0687">Ribonucleoprotein</keyword>
<dbReference type="FunFam" id="2.20.25.100:FF:000001">
    <property type="entry name" value="40S ribosomal protein S27"/>
    <property type="match status" value="1"/>
</dbReference>
<protein>
    <recommendedName>
        <fullName evidence="6">40S ribosomal protein S27</fullName>
    </recommendedName>
</protein>
<dbReference type="SUPFAM" id="SSF57667">
    <property type="entry name" value="beta-beta-alpha zinc fingers"/>
    <property type="match status" value="1"/>
</dbReference>
<evidence type="ECO:0000256" key="1">
    <source>
        <dbReference type="ARBA" id="ARBA00010919"/>
    </source>
</evidence>
<keyword evidence="3 6" id="KW-0689">Ribosomal protein</keyword>
<comment type="cofactor">
    <cofactor evidence="6">
        <name>Zn(2+)</name>
        <dbReference type="ChEBI" id="CHEBI:29105"/>
    </cofactor>
    <text evidence="6">Binds 1 zinc ion per subunit.</text>
</comment>
<comment type="similarity">
    <text evidence="1 6">Belongs to the eukaryotic ribosomal protein eS27 family.</text>
</comment>
<keyword evidence="2 6" id="KW-0862">Zinc</keyword>
<keyword evidence="9" id="KW-1185">Reference proteome</keyword>
<evidence type="ECO:0000256" key="3">
    <source>
        <dbReference type="ARBA" id="ARBA00022980"/>
    </source>
</evidence>